<feature type="compositionally biased region" description="Low complexity" evidence="1">
    <location>
        <begin position="61"/>
        <end position="76"/>
    </location>
</feature>
<feature type="region of interest" description="Disordered" evidence="1">
    <location>
        <begin position="56"/>
        <end position="79"/>
    </location>
</feature>
<evidence type="ECO:0000313" key="3">
    <source>
        <dbReference type="Proteomes" id="UP000887222"/>
    </source>
</evidence>
<dbReference type="Proteomes" id="UP000887222">
    <property type="component" value="Unassembled WGS sequence"/>
</dbReference>
<dbReference type="RefSeq" id="WP_220808285.1">
    <property type="nucleotide sequence ID" value="NZ_BPMK01000008.1"/>
</dbReference>
<organism evidence="2 3">
    <name type="scientific">Noviherbaspirillum aridicola</name>
    <dbReference type="NCBI Taxonomy" id="2849687"/>
    <lineage>
        <taxon>Bacteria</taxon>
        <taxon>Pseudomonadati</taxon>
        <taxon>Pseudomonadota</taxon>
        <taxon>Betaproteobacteria</taxon>
        <taxon>Burkholderiales</taxon>
        <taxon>Oxalobacteraceae</taxon>
        <taxon>Noviherbaspirillum</taxon>
    </lineage>
</organism>
<proteinExistence type="predicted"/>
<protein>
    <submittedName>
        <fullName evidence="2">Uncharacterized protein</fullName>
    </submittedName>
</protein>
<dbReference type="EMBL" id="BPMK01000008">
    <property type="protein sequence ID" value="GIZ52124.1"/>
    <property type="molecule type" value="Genomic_DNA"/>
</dbReference>
<evidence type="ECO:0000256" key="1">
    <source>
        <dbReference type="SAM" id="MobiDB-lite"/>
    </source>
</evidence>
<reference evidence="2 3" key="1">
    <citation type="journal article" date="2022" name="Int. J. Syst. Evol. Microbiol.">
        <title>Noviherbaspirillum aridicola sp. nov., isolated from an arid soil in Pakistan.</title>
        <authorList>
            <person name="Khan I.U."/>
            <person name="Saqib M."/>
            <person name="Amin A."/>
            <person name="Hussain F."/>
            <person name="Li L."/>
            <person name="Liu Y.H."/>
            <person name="Fang B.Z."/>
            <person name="Ahmed I."/>
            <person name="Li W.J."/>
        </authorList>
    </citation>
    <scope>NUCLEOTIDE SEQUENCE [LARGE SCALE GENOMIC DNA]</scope>
    <source>
        <strain evidence="2 3">NCCP-691</strain>
    </source>
</reference>
<sequence>MAINTDLKAIWNVWKDLHSNSTDPNVKQLALANLQAMDIIDDGQKNNSVDSSMKIWDIQDPGQGTNNTPGGSNGSPDTNTTFKNLWSQLPKDVQEAVKKKFAGDDGEFTDAEKTKAIEYMHTHAWNDAIVSPGDIERLRKDLGLKIPDQAEVNKNFDQIMSQVPAPLKNKLTTNFAGPDGTFSDEEKGRVVEFVNSKGGTDGLSQGEIETVFNEVDSYSRNLEQINGWLVQLPQDLKVKLTEKLAGPDMNWSQEEVNAAHEYFKSKTSGGNFLTPADVDALRKDMGLEKSQLSTQDVNTYFTSWMSGLPEDVKKKLTEKFAGEDGQFDDEEKRKAVEYLGPINNWLPTFTQLGPLKSELGMNAKVNLESEETVNTTFEVWWRFLPPDAQRKLTEKYAGPDKQFDTAEKKRMLEYIDSVGDLHTLDPRTVEAIREDQGIKGSGLTKDEVDKLFKQWMDQLPEDVRNKLKQKFGGLDGELSDAEKSEVVEFIAVLAGWDDKILATELPGIQLLLGLGGAGGTGGTGTGGSGGTGTGGSGGTGTGGTA</sequence>
<name>A0ABQ4Q4M6_9BURK</name>
<evidence type="ECO:0000313" key="2">
    <source>
        <dbReference type="EMBL" id="GIZ52124.1"/>
    </source>
</evidence>
<gene>
    <name evidence="2" type="ORF">NCCP691_21380</name>
</gene>
<feature type="region of interest" description="Disordered" evidence="1">
    <location>
        <begin position="523"/>
        <end position="545"/>
    </location>
</feature>
<accession>A0ABQ4Q4M6</accession>
<comment type="caution">
    <text evidence="2">The sequence shown here is derived from an EMBL/GenBank/DDBJ whole genome shotgun (WGS) entry which is preliminary data.</text>
</comment>
<keyword evidence="3" id="KW-1185">Reference proteome</keyword>